<evidence type="ECO:0000313" key="3">
    <source>
        <dbReference type="Proteomes" id="UP000289200"/>
    </source>
</evidence>
<keyword evidence="1" id="KW-0732">Signal</keyword>
<evidence type="ECO:0000256" key="1">
    <source>
        <dbReference type="SAM" id="SignalP"/>
    </source>
</evidence>
<feature type="signal peptide" evidence="1">
    <location>
        <begin position="1"/>
        <end position="29"/>
    </location>
</feature>
<evidence type="ECO:0000313" key="2">
    <source>
        <dbReference type="EMBL" id="VCU08302.1"/>
    </source>
</evidence>
<organism evidence="2 3">
    <name type="scientific">Rhodoplanes serenus</name>
    <dbReference type="NCBI Taxonomy" id="200615"/>
    <lineage>
        <taxon>Bacteria</taxon>
        <taxon>Pseudomonadati</taxon>
        <taxon>Pseudomonadota</taxon>
        <taxon>Alphaproteobacteria</taxon>
        <taxon>Hyphomicrobiales</taxon>
        <taxon>Nitrobacteraceae</taxon>
        <taxon>Rhodoplanes</taxon>
    </lineage>
</organism>
<accession>A0A3S5CY96</accession>
<name>A0A3S5CY96_9BRAD</name>
<dbReference type="Proteomes" id="UP000289200">
    <property type="component" value="Unassembled WGS sequence"/>
</dbReference>
<comment type="caution">
    <text evidence="2">The sequence shown here is derived from an EMBL/GenBank/DDBJ whole genome shotgun (WGS) entry which is preliminary data.</text>
</comment>
<dbReference type="RefSeq" id="WP_129608433.1">
    <property type="nucleotide sequence ID" value="NZ_UWOC01000122.1"/>
</dbReference>
<feature type="chain" id="PRO_5018747556" evidence="1">
    <location>
        <begin position="30"/>
        <end position="182"/>
    </location>
</feature>
<gene>
    <name evidence="2" type="ORF">RHODGE_RHODGE_01475</name>
</gene>
<sequence>MIVRRALTSILGLTVVLAAILLVPALANAHPGHDHTGRAAGHIPAASGVTEVANSGSGPAASANAAVSAKTLADGAGPAEMVTSETATSETVAVATPGTDPGLRGPVALMAVGCTASGCPVSGCPGPACCPGCACSGCGALSPTAATPPWPPLATVRPVGAPEPVHVGTASAGLERPPRSFV</sequence>
<dbReference type="EMBL" id="UWOC01000122">
    <property type="protein sequence ID" value="VCU08302.1"/>
    <property type="molecule type" value="Genomic_DNA"/>
</dbReference>
<protein>
    <submittedName>
        <fullName evidence="2">Uncharacterized protein</fullName>
    </submittedName>
</protein>
<proteinExistence type="predicted"/>
<keyword evidence="3" id="KW-1185">Reference proteome</keyword>
<dbReference type="AlphaFoldDB" id="A0A3S5CY96"/>
<reference evidence="3" key="1">
    <citation type="submission" date="2018-10" db="EMBL/GenBank/DDBJ databases">
        <authorList>
            <person name="Peiro R."/>
            <person name="Begona"/>
            <person name="Cbmso G."/>
            <person name="Lopez M."/>
            <person name="Gonzalez S."/>
            <person name="Sacristan E."/>
            <person name="Castillo E."/>
        </authorList>
    </citation>
    <scope>NUCLEOTIDE SEQUENCE [LARGE SCALE GENOMIC DNA]</scope>
</reference>